<dbReference type="Proteomes" id="UP000076584">
    <property type="component" value="Unassembled WGS sequence"/>
</dbReference>
<evidence type="ECO:0000313" key="3">
    <source>
        <dbReference type="Proteomes" id="UP000076584"/>
    </source>
</evidence>
<accession>A0A161VWV3</accession>
<feature type="region of interest" description="Disordered" evidence="1">
    <location>
        <begin position="1"/>
        <end position="189"/>
    </location>
</feature>
<dbReference type="AlphaFoldDB" id="A0A161VWV3"/>
<name>A0A161VWV3_COLIC</name>
<reference evidence="2 3" key="1">
    <citation type="submission" date="2015-06" db="EMBL/GenBank/DDBJ databases">
        <title>Survival trade-offs in plant roots during colonization by closely related pathogenic and mutualistic fungi.</title>
        <authorList>
            <person name="Hacquard S."/>
            <person name="Kracher B."/>
            <person name="Hiruma K."/>
            <person name="Weinman A."/>
            <person name="Muench P."/>
            <person name="Garrido Oter R."/>
            <person name="Ver Loren van Themaat E."/>
            <person name="Dallerey J.-F."/>
            <person name="Damm U."/>
            <person name="Henrissat B."/>
            <person name="Lespinet O."/>
            <person name="Thon M."/>
            <person name="Kemen E."/>
            <person name="McHardy A.C."/>
            <person name="Schulze-Lefert P."/>
            <person name="O'Connell R.J."/>
        </authorList>
    </citation>
    <scope>NUCLEOTIDE SEQUENCE [LARGE SCALE GENOMIC DNA]</scope>
    <source>
        <strain evidence="2 3">MAFF 238704</strain>
    </source>
</reference>
<feature type="compositionally biased region" description="Low complexity" evidence="1">
    <location>
        <begin position="127"/>
        <end position="138"/>
    </location>
</feature>
<gene>
    <name evidence="2" type="ORF">CI238_10274</name>
</gene>
<evidence type="ECO:0000313" key="2">
    <source>
        <dbReference type="EMBL" id="KZL63123.1"/>
    </source>
</evidence>
<comment type="caution">
    <text evidence="2">The sequence shown here is derived from an EMBL/GenBank/DDBJ whole genome shotgun (WGS) entry which is preliminary data.</text>
</comment>
<protein>
    <submittedName>
        <fullName evidence="2">Uncharacterized protein</fullName>
    </submittedName>
</protein>
<feature type="compositionally biased region" description="Low complexity" evidence="1">
    <location>
        <begin position="55"/>
        <end position="87"/>
    </location>
</feature>
<dbReference type="EMBL" id="LFIW01002874">
    <property type="protein sequence ID" value="KZL63123.1"/>
    <property type="molecule type" value="Genomic_DNA"/>
</dbReference>
<keyword evidence="3" id="KW-1185">Reference proteome</keyword>
<feature type="compositionally biased region" description="Basic residues" evidence="1">
    <location>
        <begin position="139"/>
        <end position="151"/>
    </location>
</feature>
<evidence type="ECO:0000256" key="1">
    <source>
        <dbReference type="SAM" id="MobiDB-lite"/>
    </source>
</evidence>
<sequence length="189" mass="20838">LSDPTKNKQKQGETNLQTHPDHPVQPQIRAIPLQPRRPPRHQPPTANHANLISQPWPTRTTPRNPPSTRHPSPTLPASARTRSRTTSNTVPTAPSWSRKTSYPHPTPRPASSPTRRSSRSICAPTLSTIRSPTAPRPRSSSRRACSRRTRAAPRTSTPRPSRTSTPSARGVLRSPMSRGPGSRPWCLAI</sequence>
<proteinExistence type="predicted"/>
<feature type="compositionally biased region" description="Low complexity" evidence="1">
    <location>
        <begin position="152"/>
        <end position="169"/>
    </location>
</feature>
<feature type="compositionally biased region" description="Polar residues" evidence="1">
    <location>
        <begin position="88"/>
        <end position="100"/>
    </location>
</feature>
<feature type="non-terminal residue" evidence="2">
    <location>
        <position position="1"/>
    </location>
</feature>
<organism evidence="2 3">
    <name type="scientific">Colletotrichum incanum</name>
    <name type="common">Soybean anthracnose fungus</name>
    <dbReference type="NCBI Taxonomy" id="1573173"/>
    <lineage>
        <taxon>Eukaryota</taxon>
        <taxon>Fungi</taxon>
        <taxon>Dikarya</taxon>
        <taxon>Ascomycota</taxon>
        <taxon>Pezizomycotina</taxon>
        <taxon>Sordariomycetes</taxon>
        <taxon>Hypocreomycetidae</taxon>
        <taxon>Glomerellales</taxon>
        <taxon>Glomerellaceae</taxon>
        <taxon>Colletotrichum</taxon>
        <taxon>Colletotrichum spaethianum species complex</taxon>
    </lineage>
</organism>